<organism evidence="1 2">
    <name type="scientific">Bacillus sonorensis</name>
    <dbReference type="NCBI Taxonomy" id="119858"/>
    <lineage>
        <taxon>Bacteria</taxon>
        <taxon>Bacillati</taxon>
        <taxon>Bacillota</taxon>
        <taxon>Bacilli</taxon>
        <taxon>Bacillales</taxon>
        <taxon>Bacillaceae</taxon>
        <taxon>Bacillus</taxon>
    </lineage>
</organism>
<evidence type="ECO:0008006" key="3">
    <source>
        <dbReference type="Google" id="ProtNLM"/>
    </source>
</evidence>
<dbReference type="EMBL" id="CP021920">
    <property type="protein sequence ID" value="ASB91507.1"/>
    <property type="molecule type" value="Genomic_DNA"/>
</dbReference>
<evidence type="ECO:0000313" key="2">
    <source>
        <dbReference type="Proteomes" id="UP000196877"/>
    </source>
</evidence>
<reference evidence="1 2" key="1">
    <citation type="submission" date="2017-06" db="EMBL/GenBank/DDBJ databases">
        <title>Genome sequence of Bacillus sonorensis strain SRCM101395.</title>
        <authorList>
            <person name="Cho S.H."/>
        </authorList>
    </citation>
    <scope>NUCLEOTIDE SEQUENCE [LARGE SCALE GENOMIC DNA]</scope>
    <source>
        <strain evidence="1 2">SRCM101395</strain>
    </source>
</reference>
<keyword evidence="2" id="KW-1185">Reference proteome</keyword>
<gene>
    <name evidence="1" type="ORF">S101395_05024</name>
</gene>
<evidence type="ECO:0000313" key="1">
    <source>
        <dbReference type="EMBL" id="ASB91507.1"/>
    </source>
</evidence>
<sequence>MLCGAILYFSRLSIDAGRYSENLTRSKFLVLLQQIGFLMVEQVKFASYKGINVCDKEEIGCHDTVNKSEKKPFPY</sequence>
<protein>
    <recommendedName>
        <fullName evidence="3">Transposase</fullName>
    </recommendedName>
</protein>
<accession>A0ABN5AT65</accession>
<dbReference type="Proteomes" id="UP000196877">
    <property type="component" value="Chromosome"/>
</dbReference>
<name>A0ABN5AT65_9BACI</name>
<proteinExistence type="predicted"/>